<protein>
    <submittedName>
        <fullName evidence="2">HNH endonuclease</fullName>
    </submittedName>
</protein>
<keyword evidence="2" id="KW-0540">Nuclease</keyword>
<name>A0ABV6BQN2_9FLAO</name>
<dbReference type="Pfam" id="PF01844">
    <property type="entry name" value="HNH"/>
    <property type="match status" value="1"/>
</dbReference>
<dbReference type="InterPro" id="IPR002711">
    <property type="entry name" value="HNH"/>
</dbReference>
<keyword evidence="2" id="KW-0378">Hydrolase</keyword>
<dbReference type="EMBL" id="JBHLYW010000009">
    <property type="protein sequence ID" value="MFC0077754.1"/>
    <property type="molecule type" value="Genomic_DNA"/>
</dbReference>
<dbReference type="GO" id="GO:0004519">
    <property type="term" value="F:endonuclease activity"/>
    <property type="evidence" value="ECO:0007669"/>
    <property type="project" value="UniProtKB-KW"/>
</dbReference>
<evidence type="ECO:0000313" key="3">
    <source>
        <dbReference type="Proteomes" id="UP001589734"/>
    </source>
</evidence>
<gene>
    <name evidence="2" type="ORF">ACFFLS_11955</name>
</gene>
<dbReference type="RefSeq" id="WP_379686641.1">
    <property type="nucleotide sequence ID" value="NZ_JBHLYW010000009.1"/>
</dbReference>
<keyword evidence="3" id="KW-1185">Reference proteome</keyword>
<comment type="caution">
    <text evidence="2">The sequence shown here is derived from an EMBL/GenBank/DDBJ whole genome shotgun (WGS) entry which is preliminary data.</text>
</comment>
<evidence type="ECO:0000313" key="2">
    <source>
        <dbReference type="EMBL" id="MFC0077754.1"/>
    </source>
</evidence>
<proteinExistence type="predicted"/>
<dbReference type="Proteomes" id="UP001589734">
    <property type="component" value="Unassembled WGS sequence"/>
</dbReference>
<feature type="domain" description="HNH" evidence="1">
    <location>
        <begin position="34"/>
        <end position="84"/>
    </location>
</feature>
<reference evidence="2 3" key="1">
    <citation type="submission" date="2024-09" db="EMBL/GenBank/DDBJ databases">
        <authorList>
            <person name="Sun Q."/>
            <person name="Mori K."/>
        </authorList>
    </citation>
    <scope>NUCLEOTIDE SEQUENCE [LARGE SCALE GENOMIC DNA]</scope>
    <source>
        <strain evidence="2 3">CGMCC 1.12926</strain>
    </source>
</reference>
<dbReference type="Gene3D" id="1.10.30.50">
    <property type="match status" value="1"/>
</dbReference>
<accession>A0ABV6BQN2</accession>
<keyword evidence="2" id="KW-0255">Endonuclease</keyword>
<evidence type="ECO:0000259" key="1">
    <source>
        <dbReference type="Pfam" id="PF01844"/>
    </source>
</evidence>
<organism evidence="2 3">
    <name type="scientific">Flavobacterium procerum</name>
    <dbReference type="NCBI Taxonomy" id="1455569"/>
    <lineage>
        <taxon>Bacteria</taxon>
        <taxon>Pseudomonadati</taxon>
        <taxon>Bacteroidota</taxon>
        <taxon>Flavobacteriia</taxon>
        <taxon>Flavobacteriales</taxon>
        <taxon>Flavobacteriaceae</taxon>
        <taxon>Flavobacterium</taxon>
    </lineage>
</organism>
<sequence length="213" mass="25609">MNWKIIVKSPENLLTERLYQECKEDLSREAEHRCIYCCIHESRFGGIRNFHVEHYKPKSKYDKLKNTYSNLFYSCSICNCFKGNDWPNDPDDVYEKPFYPDPLIVNYSDYMMVDYETGFVEGLRKTTKYVVEKLYLNRPQLVNERKFFGLMEKMRLNYQLLENIELRMSNASQEERIRVMDLFIKATSAMREISQLQIKLQTVNPYTIVQVRR</sequence>